<accession>A0AAV5KD71</accession>
<dbReference type="AlphaFoldDB" id="A0AAV5KD71"/>
<evidence type="ECO:0000313" key="1">
    <source>
        <dbReference type="EMBL" id="GKV22552.1"/>
    </source>
</evidence>
<reference evidence="1 2" key="1">
    <citation type="journal article" date="2021" name="Commun. Biol.">
        <title>The genome of Shorea leprosula (Dipterocarpaceae) highlights the ecological relevance of drought in aseasonal tropical rainforests.</title>
        <authorList>
            <person name="Ng K.K.S."/>
            <person name="Kobayashi M.J."/>
            <person name="Fawcett J.A."/>
            <person name="Hatakeyama M."/>
            <person name="Paape T."/>
            <person name="Ng C.H."/>
            <person name="Ang C.C."/>
            <person name="Tnah L.H."/>
            <person name="Lee C.T."/>
            <person name="Nishiyama T."/>
            <person name="Sese J."/>
            <person name="O'Brien M.J."/>
            <person name="Copetti D."/>
            <person name="Mohd Noor M.I."/>
            <person name="Ong R.C."/>
            <person name="Putra M."/>
            <person name="Sireger I.Z."/>
            <person name="Indrioko S."/>
            <person name="Kosugi Y."/>
            <person name="Izuno A."/>
            <person name="Isagi Y."/>
            <person name="Lee S.L."/>
            <person name="Shimizu K.K."/>
        </authorList>
    </citation>
    <scope>NUCLEOTIDE SEQUENCE [LARGE SCALE GENOMIC DNA]</scope>
    <source>
        <strain evidence="1">214</strain>
    </source>
</reference>
<evidence type="ECO:0000313" key="2">
    <source>
        <dbReference type="Proteomes" id="UP001054252"/>
    </source>
</evidence>
<sequence>MFLSLSVVVNRLATPLGIELGISGFHILGSRGFS</sequence>
<dbReference type="EMBL" id="BPVZ01000060">
    <property type="protein sequence ID" value="GKV22552.1"/>
    <property type="molecule type" value="Genomic_DNA"/>
</dbReference>
<keyword evidence="2" id="KW-1185">Reference proteome</keyword>
<gene>
    <name evidence="1" type="ORF">SLEP1_g32414</name>
</gene>
<name>A0AAV5KD71_9ROSI</name>
<proteinExistence type="predicted"/>
<comment type="caution">
    <text evidence="1">The sequence shown here is derived from an EMBL/GenBank/DDBJ whole genome shotgun (WGS) entry which is preliminary data.</text>
</comment>
<protein>
    <submittedName>
        <fullName evidence="1">Uncharacterized protein</fullName>
    </submittedName>
</protein>
<dbReference type="Proteomes" id="UP001054252">
    <property type="component" value="Unassembled WGS sequence"/>
</dbReference>
<organism evidence="1 2">
    <name type="scientific">Rubroshorea leprosula</name>
    <dbReference type="NCBI Taxonomy" id="152421"/>
    <lineage>
        <taxon>Eukaryota</taxon>
        <taxon>Viridiplantae</taxon>
        <taxon>Streptophyta</taxon>
        <taxon>Embryophyta</taxon>
        <taxon>Tracheophyta</taxon>
        <taxon>Spermatophyta</taxon>
        <taxon>Magnoliopsida</taxon>
        <taxon>eudicotyledons</taxon>
        <taxon>Gunneridae</taxon>
        <taxon>Pentapetalae</taxon>
        <taxon>rosids</taxon>
        <taxon>malvids</taxon>
        <taxon>Malvales</taxon>
        <taxon>Dipterocarpaceae</taxon>
        <taxon>Rubroshorea</taxon>
    </lineage>
</organism>